<dbReference type="EMBL" id="JAUSYA010000001">
    <property type="protein sequence ID" value="MDQ0688594.1"/>
    <property type="molecule type" value="Genomic_DNA"/>
</dbReference>
<name>A0ABU0QD69_STRAH</name>
<sequence length="68" mass="7412">MDTGTGTAPSLQATGRPRTRPGVQEPAVRHTRPVQPARHPHDRPRPTHRTRFPGLADTDSNNPTAEKG</sequence>
<comment type="caution">
    <text evidence="2">The sequence shown here is derived from an EMBL/GenBank/DDBJ whole genome shotgun (WGS) entry which is preliminary data.</text>
</comment>
<accession>A0ABU0QD69</accession>
<feature type="compositionally biased region" description="Polar residues" evidence="1">
    <location>
        <begin position="58"/>
        <end position="68"/>
    </location>
</feature>
<feature type="region of interest" description="Disordered" evidence="1">
    <location>
        <begin position="1"/>
        <end position="68"/>
    </location>
</feature>
<evidence type="ECO:0000313" key="3">
    <source>
        <dbReference type="Proteomes" id="UP001243364"/>
    </source>
</evidence>
<gene>
    <name evidence="2" type="ORF">QFZ56_007557</name>
</gene>
<keyword evidence="3" id="KW-1185">Reference proteome</keyword>
<proteinExistence type="predicted"/>
<evidence type="ECO:0000313" key="2">
    <source>
        <dbReference type="EMBL" id="MDQ0688594.1"/>
    </source>
</evidence>
<dbReference type="Proteomes" id="UP001243364">
    <property type="component" value="Unassembled WGS sequence"/>
</dbReference>
<reference evidence="2 3" key="1">
    <citation type="submission" date="2023-07" db="EMBL/GenBank/DDBJ databases">
        <title>Comparative genomics of wheat-associated soil bacteria to identify genetic determinants of phenazine resistance.</title>
        <authorList>
            <person name="Mouncey N."/>
        </authorList>
    </citation>
    <scope>NUCLEOTIDE SEQUENCE [LARGE SCALE GENOMIC DNA]</scope>
    <source>
        <strain evidence="2 3">W4I19-2</strain>
    </source>
</reference>
<evidence type="ECO:0000256" key="1">
    <source>
        <dbReference type="SAM" id="MobiDB-lite"/>
    </source>
</evidence>
<feature type="compositionally biased region" description="Polar residues" evidence="1">
    <location>
        <begin position="1"/>
        <end position="13"/>
    </location>
</feature>
<protein>
    <submittedName>
        <fullName evidence="2">Uncharacterized protein</fullName>
    </submittedName>
</protein>
<organism evidence="2 3">
    <name type="scientific">Streptomyces achromogenes</name>
    <dbReference type="NCBI Taxonomy" id="67255"/>
    <lineage>
        <taxon>Bacteria</taxon>
        <taxon>Bacillati</taxon>
        <taxon>Actinomycetota</taxon>
        <taxon>Actinomycetes</taxon>
        <taxon>Kitasatosporales</taxon>
        <taxon>Streptomycetaceae</taxon>
        <taxon>Streptomyces</taxon>
    </lineage>
</organism>
<feature type="compositionally biased region" description="Basic residues" evidence="1">
    <location>
        <begin position="38"/>
        <end position="51"/>
    </location>
</feature>